<proteinExistence type="predicted"/>
<dbReference type="Proteomes" id="UP000273516">
    <property type="component" value="Unassembled WGS sequence"/>
</dbReference>
<dbReference type="InterPro" id="IPR009081">
    <property type="entry name" value="PP-bd_ACP"/>
</dbReference>
<dbReference type="Pfam" id="PF19468">
    <property type="entry name" value="DUF6005"/>
    <property type="match status" value="1"/>
</dbReference>
<protein>
    <recommendedName>
        <fullName evidence="1">Carrier domain-containing protein</fullName>
    </recommendedName>
</protein>
<gene>
    <name evidence="2" type="ORF">C9E81_11320</name>
</gene>
<name>A0A3M0MBU8_9RHOB</name>
<evidence type="ECO:0000313" key="3">
    <source>
        <dbReference type="Proteomes" id="UP000273516"/>
    </source>
</evidence>
<dbReference type="Pfam" id="PF00550">
    <property type="entry name" value="PP-binding"/>
    <property type="match status" value="1"/>
</dbReference>
<keyword evidence="3" id="KW-1185">Reference proteome</keyword>
<comment type="caution">
    <text evidence="2">The sequence shown here is derived from an EMBL/GenBank/DDBJ whole genome shotgun (WGS) entry which is preliminary data.</text>
</comment>
<reference evidence="2 3" key="1">
    <citation type="submission" date="2018-07" db="EMBL/GenBank/DDBJ databases">
        <authorList>
            <person name="Zhang Y."/>
            <person name="Wang L."/>
            <person name="Ma S."/>
        </authorList>
    </citation>
    <scope>NUCLEOTIDE SEQUENCE [LARGE SCALE GENOMIC DNA]</scope>
    <source>
        <strain evidence="2 3">4-2</strain>
    </source>
</reference>
<accession>A0A3M0MBU8</accession>
<dbReference type="PROSITE" id="PS50075">
    <property type="entry name" value="CARRIER"/>
    <property type="match status" value="1"/>
</dbReference>
<dbReference type="EMBL" id="QOKZ01000004">
    <property type="protein sequence ID" value="RMC34693.1"/>
    <property type="molecule type" value="Genomic_DNA"/>
</dbReference>
<dbReference type="OrthoDB" id="177586at2"/>
<sequence>MNEPRHIPTPDAAIEILRDILSGPLACPRMDAFGPEARLGNDLGLDSVALMTLMLHLEEAGIDMPEDAFDHAPTLTVSALANLLAGVEPAEPEEEPIDIKVHCVVSCFCQALKDKGGIDHRPMYLGLWDGQVVVDEQMRLGYHADDIDHDFYCRWFRRLFGIDVTRWYDEAAGKPANLARLEELLAEWRPGRYVMPMIDMFLLPQRDNKFAQDPFPHYALIEPTGDPDIWQMRDSDFRWEGPIPAADLRKAFLRETVAGGYAFDFDAAHPAAPEDIEAMFLETFRPRETPLIDAIRRIVTAHSADMPRSDLELALRELPVIAIRKYAYEHALASFGDIEGADYDAFEECCDRIAALHGGLNAVHRRAVAYARGGSEADLTQVFEQLDELSTLEIGIKASLAEWFSRWRENGK</sequence>
<dbReference type="AlphaFoldDB" id="A0A3M0MBU8"/>
<organism evidence="2 3">
    <name type="scientific">Paracoccus alkanivorans</name>
    <dbReference type="NCBI Taxonomy" id="2116655"/>
    <lineage>
        <taxon>Bacteria</taxon>
        <taxon>Pseudomonadati</taxon>
        <taxon>Pseudomonadota</taxon>
        <taxon>Alphaproteobacteria</taxon>
        <taxon>Rhodobacterales</taxon>
        <taxon>Paracoccaceae</taxon>
        <taxon>Paracoccus</taxon>
    </lineage>
</organism>
<evidence type="ECO:0000259" key="1">
    <source>
        <dbReference type="PROSITE" id="PS50075"/>
    </source>
</evidence>
<evidence type="ECO:0000313" key="2">
    <source>
        <dbReference type="EMBL" id="RMC34693.1"/>
    </source>
</evidence>
<dbReference type="InterPro" id="IPR036736">
    <property type="entry name" value="ACP-like_sf"/>
</dbReference>
<dbReference type="InterPro" id="IPR046047">
    <property type="entry name" value="DUF6005"/>
</dbReference>
<dbReference type="Gene3D" id="1.10.1200.10">
    <property type="entry name" value="ACP-like"/>
    <property type="match status" value="1"/>
</dbReference>
<dbReference type="SUPFAM" id="SSF47336">
    <property type="entry name" value="ACP-like"/>
    <property type="match status" value="1"/>
</dbReference>
<dbReference type="RefSeq" id="WP_122112467.1">
    <property type="nucleotide sequence ID" value="NZ_QOKZ01000004.1"/>
</dbReference>
<feature type="domain" description="Carrier" evidence="1">
    <location>
        <begin position="11"/>
        <end position="88"/>
    </location>
</feature>